<sequence>MKLERLYSNRPEIFEEVRFNDGFSAVLAEIRKPENMDLDTHNLGKSTVGALLDFCLLKGKSKRFFLFANGDIFREFVFFLEVMLPDGRFLTIRRAVDPGTRVDLAISDVPIDGEGDESVVWEHTNLTLARAKLIVDGLLSFDVLKPWGLRQVIGYLIRSQSDYGDVFQLDKNSGKHLEWKPFVAQLIGMDGERAMALYQTRDDVEQYRERIKTLKAEWGGVEVDSSVLSGLIANKRREVKEKETAVEAFSFHGDDVERVRVLVDETEQEIARLNEDSYRLRQLAVRLEESLAEDQIVFRPSEAEGLFAEAGIAFGDQVKHTFESLIAFNREISEERRGYLAAQYAEVLEEQEATDARLEELDRIRRDVLGVLRESDSLEKYRDVSLELTDLKAELQALEARRVAADRLLDLKQELREKEEDFNRLKSETETEIVAVSSDDEGRFGLLRRYFGDIVNEVLGQRALLAMHLNASGGIDFVADFIDDSGTATAGGEGLTYKKTMCIAFDLALLRAYGDAPFPRFVYHDGAFEQLESRKRQKLLAVFREYSELGFQPIVSLLDFEVPRGSAASADRLSDGEVIVTLHDEGESGRLFKTESW</sequence>
<keyword evidence="1" id="KW-0175">Coiled coil</keyword>
<organism evidence="3 4">
    <name type="scientific">Demequina zhanjiangensis</name>
    <dbReference type="NCBI Taxonomy" id="3051659"/>
    <lineage>
        <taxon>Bacteria</taxon>
        <taxon>Bacillati</taxon>
        <taxon>Actinomycetota</taxon>
        <taxon>Actinomycetes</taxon>
        <taxon>Micrococcales</taxon>
        <taxon>Demequinaceae</taxon>
        <taxon>Demequina</taxon>
    </lineage>
</organism>
<feature type="coiled-coil region" evidence="1">
    <location>
        <begin position="256"/>
        <end position="283"/>
    </location>
</feature>
<dbReference type="Proteomes" id="UP001172738">
    <property type="component" value="Unassembled WGS sequence"/>
</dbReference>
<gene>
    <name evidence="3" type="ORF">QQX04_07735</name>
</gene>
<accession>A0ABT8G1J9</accession>
<dbReference type="Pfam" id="PF10088">
    <property type="entry name" value="DUF2326"/>
    <property type="match status" value="1"/>
</dbReference>
<protein>
    <submittedName>
        <fullName evidence="3">DUF2326 domain-containing protein</fullName>
    </submittedName>
</protein>
<name>A0ABT8G1J9_9MICO</name>
<comment type="caution">
    <text evidence="3">The sequence shown here is derived from an EMBL/GenBank/DDBJ whole genome shotgun (WGS) entry which is preliminary data.</text>
</comment>
<evidence type="ECO:0000259" key="2">
    <source>
        <dbReference type="Pfam" id="PF10088"/>
    </source>
</evidence>
<feature type="coiled-coil region" evidence="1">
    <location>
        <begin position="381"/>
        <end position="432"/>
    </location>
</feature>
<evidence type="ECO:0000256" key="1">
    <source>
        <dbReference type="SAM" id="Coils"/>
    </source>
</evidence>
<proteinExistence type="predicted"/>
<keyword evidence="4" id="KW-1185">Reference proteome</keyword>
<dbReference type="EMBL" id="JAUHPV010000004">
    <property type="protein sequence ID" value="MDN4472882.1"/>
    <property type="molecule type" value="Genomic_DNA"/>
</dbReference>
<feature type="domain" description="DUF2326" evidence="2">
    <location>
        <begin position="464"/>
        <end position="595"/>
    </location>
</feature>
<evidence type="ECO:0000313" key="3">
    <source>
        <dbReference type="EMBL" id="MDN4472882.1"/>
    </source>
</evidence>
<evidence type="ECO:0000313" key="4">
    <source>
        <dbReference type="Proteomes" id="UP001172738"/>
    </source>
</evidence>
<dbReference type="InterPro" id="IPR018760">
    <property type="entry name" value="DUF2326"/>
</dbReference>
<dbReference type="RefSeq" id="WP_301127873.1">
    <property type="nucleotide sequence ID" value="NZ_JAUHPV010000004.1"/>
</dbReference>
<reference evidence="3" key="1">
    <citation type="submission" date="2023-06" db="EMBL/GenBank/DDBJ databases">
        <title>SYSU T00b26.</title>
        <authorList>
            <person name="Gao L."/>
            <person name="Fang B.-Z."/>
            <person name="Li W.-J."/>
        </authorList>
    </citation>
    <scope>NUCLEOTIDE SEQUENCE</scope>
    <source>
        <strain evidence="3">SYSU T00b26</strain>
    </source>
</reference>